<evidence type="ECO:0008006" key="4">
    <source>
        <dbReference type="Google" id="ProtNLM"/>
    </source>
</evidence>
<keyword evidence="3" id="KW-1185">Reference proteome</keyword>
<name>A0ABP7XTG2_9ACTN</name>
<feature type="chain" id="PRO_5046455045" description="Lipoprotein LpqB beta-propeller domain-containing protein" evidence="1">
    <location>
        <begin position="28"/>
        <end position="219"/>
    </location>
</feature>
<sequence>MPRRSPRSRLFPLVSATIVAVALPLLAGCQATPSAGSDTPITEISDAAAAARSPLDDARLVAAELTRSGDGVRVTAYWQRRGGRVLVVRDGVLDEAGATAPPAPIAVPPEVIAGLARYGQTPEVAGLVTAGDRTLALVTGWRDAAGQETATLFRGLWASDPGTVARWTPYAVPDAEGPGLTSVGAASRGLLWVTTADGRLVVSTDAGRSFSELPARPSP</sequence>
<evidence type="ECO:0000313" key="3">
    <source>
        <dbReference type="Proteomes" id="UP001501495"/>
    </source>
</evidence>
<dbReference type="Proteomes" id="UP001501495">
    <property type="component" value="Unassembled WGS sequence"/>
</dbReference>
<accession>A0ABP7XTG2</accession>
<keyword evidence="1" id="KW-0732">Signal</keyword>
<dbReference type="PROSITE" id="PS51257">
    <property type="entry name" value="PROKAR_LIPOPROTEIN"/>
    <property type="match status" value="1"/>
</dbReference>
<organism evidence="2 3">
    <name type="scientific">Nocardioides fonticola</name>
    <dbReference type="NCBI Taxonomy" id="450363"/>
    <lineage>
        <taxon>Bacteria</taxon>
        <taxon>Bacillati</taxon>
        <taxon>Actinomycetota</taxon>
        <taxon>Actinomycetes</taxon>
        <taxon>Propionibacteriales</taxon>
        <taxon>Nocardioidaceae</taxon>
        <taxon>Nocardioides</taxon>
    </lineage>
</organism>
<dbReference type="SUPFAM" id="SSF110296">
    <property type="entry name" value="Oligoxyloglucan reducing end-specific cellobiohydrolase"/>
    <property type="match status" value="1"/>
</dbReference>
<dbReference type="RefSeq" id="WP_344734692.1">
    <property type="nucleotide sequence ID" value="NZ_BAAAZH010000028.1"/>
</dbReference>
<evidence type="ECO:0000313" key="2">
    <source>
        <dbReference type="EMBL" id="GAA4125669.1"/>
    </source>
</evidence>
<dbReference type="EMBL" id="BAAAZH010000028">
    <property type="protein sequence ID" value="GAA4125669.1"/>
    <property type="molecule type" value="Genomic_DNA"/>
</dbReference>
<proteinExistence type="predicted"/>
<gene>
    <name evidence="2" type="ORF">GCM10022215_34320</name>
</gene>
<protein>
    <recommendedName>
        <fullName evidence="4">Lipoprotein LpqB beta-propeller domain-containing protein</fullName>
    </recommendedName>
</protein>
<comment type="caution">
    <text evidence="2">The sequence shown here is derived from an EMBL/GenBank/DDBJ whole genome shotgun (WGS) entry which is preliminary data.</text>
</comment>
<feature type="signal peptide" evidence="1">
    <location>
        <begin position="1"/>
        <end position="27"/>
    </location>
</feature>
<reference evidence="3" key="1">
    <citation type="journal article" date="2019" name="Int. J. Syst. Evol. Microbiol.">
        <title>The Global Catalogue of Microorganisms (GCM) 10K type strain sequencing project: providing services to taxonomists for standard genome sequencing and annotation.</title>
        <authorList>
            <consortium name="The Broad Institute Genomics Platform"/>
            <consortium name="The Broad Institute Genome Sequencing Center for Infectious Disease"/>
            <person name="Wu L."/>
            <person name="Ma J."/>
        </authorList>
    </citation>
    <scope>NUCLEOTIDE SEQUENCE [LARGE SCALE GENOMIC DNA]</scope>
    <source>
        <strain evidence="3">JCM 16703</strain>
    </source>
</reference>
<evidence type="ECO:0000256" key="1">
    <source>
        <dbReference type="SAM" id="SignalP"/>
    </source>
</evidence>